<dbReference type="Gene3D" id="2.30.180.10">
    <property type="entry name" value="FAS1 domain"/>
    <property type="match status" value="1"/>
</dbReference>
<keyword evidence="2" id="KW-1185">Reference proteome</keyword>
<name>A0A3N4Q7L2_9BACT</name>
<dbReference type="SUPFAM" id="SSF82153">
    <property type="entry name" value="FAS1 domain"/>
    <property type="match status" value="1"/>
</dbReference>
<comment type="caution">
    <text evidence="1">The sequence shown here is derived from an EMBL/GenBank/DDBJ whole genome shotgun (WGS) entry which is preliminary data.</text>
</comment>
<dbReference type="EMBL" id="RPDH01000001">
    <property type="protein sequence ID" value="RPE11990.1"/>
    <property type="molecule type" value="Genomic_DNA"/>
</dbReference>
<dbReference type="RefSeq" id="WP_123844407.1">
    <property type="nucleotide sequence ID" value="NZ_RPDH01000001.1"/>
</dbReference>
<gene>
    <name evidence="1" type="ORF">EGT74_00075</name>
</gene>
<dbReference type="AlphaFoldDB" id="A0A3N4Q7L2"/>
<reference evidence="1 2" key="1">
    <citation type="submission" date="2018-11" db="EMBL/GenBank/DDBJ databases">
        <title>Chitinophaga lutea sp.nov., isolate from arsenic contaminated soil.</title>
        <authorList>
            <person name="Zong Y."/>
        </authorList>
    </citation>
    <scope>NUCLEOTIDE SEQUENCE [LARGE SCALE GENOMIC DNA]</scope>
    <source>
        <strain evidence="1 2">ZY74</strain>
    </source>
</reference>
<protein>
    <submittedName>
        <fullName evidence="1">Uncharacterized protein</fullName>
    </submittedName>
</protein>
<proteinExistence type="predicted"/>
<organism evidence="1 2">
    <name type="scientific">Chitinophaga lutea</name>
    <dbReference type="NCBI Taxonomy" id="2488634"/>
    <lineage>
        <taxon>Bacteria</taxon>
        <taxon>Pseudomonadati</taxon>
        <taxon>Bacteroidota</taxon>
        <taxon>Chitinophagia</taxon>
        <taxon>Chitinophagales</taxon>
        <taxon>Chitinophagaceae</taxon>
        <taxon>Chitinophaga</taxon>
    </lineage>
</organism>
<accession>A0A3N4Q7L2</accession>
<sequence length="236" mass="26735">MKKFSFPGFFPGFLLAAIVLVSCKKDDYYKDTGITSPVYKGTVMDYLHEKPLFFDTIEAIIKIAGLDEALKKDSLTLFAPTDRSVTSLLTAFNNRLYKLGKDTIKTLEEVPAVVWRKYMSMYIFKGINLLKDYPQIDFDLLQVYGGQIYLSINNTPMNIGVTYATSGGVKYVGYRQLNLSYLREPGSLSRYNFFNVAVASCNIQPYHAAVHVLRDSDGYFAFDPDGFLNDFLAYKP</sequence>
<evidence type="ECO:0000313" key="2">
    <source>
        <dbReference type="Proteomes" id="UP000278351"/>
    </source>
</evidence>
<dbReference type="Proteomes" id="UP000278351">
    <property type="component" value="Unassembled WGS sequence"/>
</dbReference>
<dbReference type="OrthoDB" id="1097608at2"/>
<dbReference type="InterPro" id="IPR036378">
    <property type="entry name" value="FAS1_dom_sf"/>
</dbReference>
<evidence type="ECO:0000313" key="1">
    <source>
        <dbReference type="EMBL" id="RPE11990.1"/>
    </source>
</evidence>
<dbReference type="PROSITE" id="PS51257">
    <property type="entry name" value="PROKAR_LIPOPROTEIN"/>
    <property type="match status" value="1"/>
</dbReference>